<dbReference type="Pfam" id="PF13468">
    <property type="entry name" value="Glyoxalase_3"/>
    <property type="match status" value="1"/>
</dbReference>
<dbReference type="InterPro" id="IPR029068">
    <property type="entry name" value="Glyas_Bleomycin-R_OHBP_Dase"/>
</dbReference>
<name>A0AAE3J0A7_9RHOB</name>
<dbReference type="InterPro" id="IPR025870">
    <property type="entry name" value="Glyoxalase-like_dom"/>
</dbReference>
<gene>
    <name evidence="2" type="ORF">OH136_04385</name>
</gene>
<proteinExistence type="predicted"/>
<protein>
    <submittedName>
        <fullName evidence="2">VOC family protein</fullName>
    </submittedName>
</protein>
<evidence type="ECO:0000259" key="1">
    <source>
        <dbReference type="Pfam" id="PF13468"/>
    </source>
</evidence>
<dbReference type="Proteomes" id="UP001208041">
    <property type="component" value="Unassembled WGS sequence"/>
</dbReference>
<sequence>MTSLEIDHFAIAAETLAEGVEYVQDTLGVTLSDVGHHAKMGTHNRLLSLGPSVYLEVIAIDPEAKPPMFPRWFDLDHFRGAPRLTNWICRTTNLPAALELGPDGSGEPMEFVRGNFHWHMGVPANGVLPFGGAFPALISWHGDAHPCARLEDQGCRLEALTLGHPEAPNLAASLAAYHITPEVQIETSGRPKLRVEVQTPSGTKVLA</sequence>
<organism evidence="2 3">
    <name type="scientific">Halocynthiibacter halioticoli</name>
    <dbReference type="NCBI Taxonomy" id="2986804"/>
    <lineage>
        <taxon>Bacteria</taxon>
        <taxon>Pseudomonadati</taxon>
        <taxon>Pseudomonadota</taxon>
        <taxon>Alphaproteobacteria</taxon>
        <taxon>Rhodobacterales</taxon>
        <taxon>Paracoccaceae</taxon>
        <taxon>Halocynthiibacter</taxon>
    </lineage>
</organism>
<dbReference type="EMBL" id="JAOYFC010000001">
    <property type="protein sequence ID" value="MCV6823786.1"/>
    <property type="molecule type" value="Genomic_DNA"/>
</dbReference>
<comment type="caution">
    <text evidence="2">The sequence shown here is derived from an EMBL/GenBank/DDBJ whole genome shotgun (WGS) entry which is preliminary data.</text>
</comment>
<accession>A0AAE3J0A7</accession>
<feature type="domain" description="Glyoxalase-like" evidence="1">
    <location>
        <begin position="6"/>
        <end position="176"/>
    </location>
</feature>
<dbReference type="RefSeq" id="WP_263952619.1">
    <property type="nucleotide sequence ID" value="NZ_JAOYFC010000001.1"/>
</dbReference>
<reference evidence="2" key="1">
    <citation type="submission" date="2022-10" db="EMBL/GenBank/DDBJ databases">
        <authorList>
            <person name="Yue Y."/>
        </authorList>
    </citation>
    <scope>NUCLEOTIDE SEQUENCE</scope>
    <source>
        <strain evidence="2">Z654</strain>
    </source>
</reference>
<dbReference type="AlphaFoldDB" id="A0AAE3J0A7"/>
<evidence type="ECO:0000313" key="2">
    <source>
        <dbReference type="EMBL" id="MCV6823786.1"/>
    </source>
</evidence>
<keyword evidence="3" id="KW-1185">Reference proteome</keyword>
<dbReference type="Gene3D" id="3.10.180.10">
    <property type="entry name" value="2,3-Dihydroxybiphenyl 1,2-Dioxygenase, domain 1"/>
    <property type="match status" value="1"/>
</dbReference>
<evidence type="ECO:0000313" key="3">
    <source>
        <dbReference type="Proteomes" id="UP001208041"/>
    </source>
</evidence>